<dbReference type="InterPro" id="IPR009723">
    <property type="entry name" value="Pop1_N"/>
</dbReference>
<evidence type="ECO:0000259" key="7">
    <source>
        <dbReference type="PROSITE" id="PS50089"/>
    </source>
</evidence>
<dbReference type="Pfam" id="PF06978">
    <property type="entry name" value="POP1_N"/>
    <property type="match status" value="1"/>
</dbReference>
<evidence type="ECO:0000256" key="5">
    <source>
        <dbReference type="SAM" id="Coils"/>
    </source>
</evidence>
<evidence type="ECO:0000259" key="8">
    <source>
        <dbReference type="PROSITE" id="PS50271"/>
    </source>
</evidence>
<evidence type="ECO:0000256" key="4">
    <source>
        <dbReference type="PROSITE-ProRule" id="PRU00502"/>
    </source>
</evidence>
<organism evidence="9 10">
    <name type="scientific">Bursaphelenchus xylophilus</name>
    <name type="common">Pinewood nematode worm</name>
    <name type="synonym">Aphelenchoides xylophilus</name>
    <dbReference type="NCBI Taxonomy" id="6326"/>
    <lineage>
        <taxon>Eukaryota</taxon>
        <taxon>Metazoa</taxon>
        <taxon>Ecdysozoa</taxon>
        <taxon>Nematoda</taxon>
        <taxon>Chromadorea</taxon>
        <taxon>Rhabditida</taxon>
        <taxon>Tylenchina</taxon>
        <taxon>Tylenchomorpha</taxon>
        <taxon>Aphelenchoidea</taxon>
        <taxon>Aphelenchoididae</taxon>
        <taxon>Bursaphelenchus</taxon>
    </lineage>
</organism>
<dbReference type="Proteomes" id="UP000659654">
    <property type="component" value="Unassembled WGS sequence"/>
</dbReference>
<protein>
    <submittedName>
        <fullName evidence="9">(pine wood nematode) hypothetical protein</fullName>
    </submittedName>
</protein>
<feature type="region of interest" description="Disordered" evidence="6">
    <location>
        <begin position="596"/>
        <end position="663"/>
    </location>
</feature>
<dbReference type="EMBL" id="CAJFDI010000002">
    <property type="protein sequence ID" value="CAD5215695.1"/>
    <property type="molecule type" value="Genomic_DNA"/>
</dbReference>
<dbReference type="GO" id="GO:0007265">
    <property type="term" value="P:Ras protein signal transduction"/>
    <property type="evidence" value="ECO:0007669"/>
    <property type="project" value="TreeGrafter"/>
</dbReference>
<dbReference type="GO" id="GO:0008270">
    <property type="term" value="F:zinc ion binding"/>
    <property type="evidence" value="ECO:0007669"/>
    <property type="project" value="UniProtKB-KW"/>
</dbReference>
<feature type="domain" description="UBP-type" evidence="8">
    <location>
        <begin position="294"/>
        <end position="386"/>
    </location>
</feature>
<name>A0A7I8WR75_BURXY</name>
<keyword evidence="2 4" id="KW-0863">Zinc-finger</keyword>
<dbReference type="Pfam" id="PF02148">
    <property type="entry name" value="zf-UBP"/>
    <property type="match status" value="1"/>
</dbReference>
<feature type="compositionally biased region" description="Basic residues" evidence="6">
    <location>
        <begin position="640"/>
        <end position="655"/>
    </location>
</feature>
<dbReference type="OrthoDB" id="273556at2759"/>
<keyword evidence="1" id="KW-0479">Metal-binding</keyword>
<dbReference type="PANTHER" id="PTHR24007">
    <property type="entry name" value="BRCA1-ASSOCIATED PROTEIN"/>
    <property type="match status" value="1"/>
</dbReference>
<keyword evidence="3" id="KW-0862">Zinc</keyword>
<feature type="coiled-coil region" evidence="5">
    <location>
        <begin position="438"/>
        <end position="500"/>
    </location>
</feature>
<dbReference type="Pfam" id="PF13639">
    <property type="entry name" value="zf-RING_2"/>
    <property type="match status" value="1"/>
</dbReference>
<evidence type="ECO:0000256" key="6">
    <source>
        <dbReference type="SAM" id="MobiDB-lite"/>
    </source>
</evidence>
<dbReference type="PROSITE" id="PS50089">
    <property type="entry name" value="ZF_RING_2"/>
    <property type="match status" value="1"/>
</dbReference>
<dbReference type="GO" id="GO:0016567">
    <property type="term" value="P:protein ubiquitination"/>
    <property type="evidence" value="ECO:0007669"/>
    <property type="project" value="TreeGrafter"/>
</dbReference>
<dbReference type="PROSITE" id="PS50271">
    <property type="entry name" value="ZF_UBP"/>
    <property type="match status" value="1"/>
</dbReference>
<sequence length="1202" mass="137168">MNVDSNSSCTEIGNCKRSTNFETFCGSRRVKRRPSKSGSFTMFPRKNNLPRPSATLYENEATPPPITSDSRPTQRQCFGRRTYSEVVVETLKSSDERSSVQPSTSRSSVRSKTPSIMENAPETLSFNSGNPLVEKTTGILHFYKNKSPHEVMRDNCWTLCMMEVPAYVTCSELIRLISPAADNIRETKIIRDGIPNQYYVLIKFKTSQAAFDFFGEFNGTSFNSFETSSCNLLFVERMETATEEGQGSLPIDGMTELPMCAVCLEKMDDGVMTILCNHSFHAGCLQHWEDTTCPVCRFNQTPELLPDQTCSECGKTSDLWMCLICGNIGCGRYASAHAYRHFEQTSHTFTLQLGGNLVWDYAGDNYVHRLIQSSTDGKMVEFQGAEDQKGTEKMDAIQLEYSCLLSSQLEDQRLYFEGKLKEVENRFNGHKAEADEKILRLETEINKSCRDLEETNKKVVSLLIEKGNLEKKMAKSTQIIRKLQAELEDEKQMSKMIRDDKEILILKNQELEKLRATEIKALEEQISDLMMHFEAQTRLAEQLEKANVTSEELADSNMEMDPIRAVGPLPQSIDASDTVSKRLAQISDLVDVIHKGGRDHKPRTATQRLPRHMRRRAMSHNIKRLPRNRRDFGKSATAKSNHRKKPPSRMKRRRPNNLQKEYKKRSASTRWLFTHIFHAKRFQMIPLWSYKLPLRSYQRGIRPFLRDARDHTVVFDDSYYRLLRFTFKSAECCNRILERLQELDSEDYNDFKKHELHKSGYTLFQPDAHEIVLSIHPLFVASADEDIMKIKAKEFGYLTELPLNIYEGINFTIFDITNLYAKFSFYGSCCLRSINDSIALTADSELRDLNLSDYQPRHISWNILVDSNSLSVVPDGSSFPLLIEDPRLQPAKRLQREYKPAGTLMTSLEQSSGFFDRKVVENFISKHKITAKINELNSTRLVRPTTSDYKIPITIVVRNSGPTPKVELYMPSLSASSLLSLLYRSGVRVGSLSDRYILAVEFNDYSYPYHWLPLTTPKASFRWKRYVKMAEFNSGTIGTWNDLKSFDFLLTSRASLGNLQQMLRGKLKASLKDVPENVLVPIRVTVSGKGRITDNDLIFGAEGVKEKKKFVHPIGESSIKPDLLMEFESEGTLDVSKVFGPPKSKKPKLATPKSEELLPLGRIIYSRHSLIHGRTEALGFIELKNISQVASNSGWVLNVNAY</sequence>
<evidence type="ECO:0000256" key="2">
    <source>
        <dbReference type="ARBA" id="ARBA00022771"/>
    </source>
</evidence>
<comment type="caution">
    <text evidence="9">The sequence shown here is derived from an EMBL/GenBank/DDBJ whole genome shotgun (WGS) entry which is preliminary data.</text>
</comment>
<dbReference type="InterPro" id="IPR001841">
    <property type="entry name" value="Znf_RING"/>
</dbReference>
<dbReference type="Gene3D" id="3.30.40.10">
    <property type="entry name" value="Zinc/RING finger domain, C3HC4 (zinc finger)"/>
    <property type="match status" value="2"/>
</dbReference>
<feature type="domain" description="RING-type" evidence="7">
    <location>
        <begin position="260"/>
        <end position="297"/>
    </location>
</feature>
<dbReference type="SUPFAM" id="SSF57850">
    <property type="entry name" value="RING/U-box"/>
    <property type="match status" value="2"/>
</dbReference>
<dbReference type="SMART" id="SM00290">
    <property type="entry name" value="ZnF_UBP"/>
    <property type="match status" value="1"/>
</dbReference>
<feature type="region of interest" description="Disordered" evidence="6">
    <location>
        <begin position="90"/>
        <end position="122"/>
    </location>
</feature>
<evidence type="ECO:0000313" key="10">
    <source>
        <dbReference type="Proteomes" id="UP000659654"/>
    </source>
</evidence>
<dbReference type="InterPro" id="IPR047243">
    <property type="entry name" value="RING-H2_BRAP2"/>
</dbReference>
<proteinExistence type="predicted"/>
<dbReference type="SMART" id="SM00184">
    <property type="entry name" value="RING"/>
    <property type="match status" value="1"/>
</dbReference>
<dbReference type="GO" id="GO:0005737">
    <property type="term" value="C:cytoplasm"/>
    <property type="evidence" value="ECO:0007669"/>
    <property type="project" value="TreeGrafter"/>
</dbReference>
<dbReference type="PANTHER" id="PTHR24007:SF7">
    <property type="entry name" value="BRCA1-ASSOCIATED PROTEIN"/>
    <property type="match status" value="1"/>
</dbReference>
<dbReference type="CDD" id="cd16457">
    <property type="entry name" value="RING-H2_BRAP2"/>
    <property type="match status" value="1"/>
</dbReference>
<feature type="compositionally biased region" description="Basic residues" evidence="6">
    <location>
        <begin position="597"/>
        <end position="627"/>
    </location>
</feature>
<dbReference type="InterPro" id="IPR013083">
    <property type="entry name" value="Znf_RING/FYVE/PHD"/>
</dbReference>
<reference evidence="9" key="1">
    <citation type="submission" date="2020-09" db="EMBL/GenBank/DDBJ databases">
        <authorList>
            <person name="Kikuchi T."/>
        </authorList>
    </citation>
    <scope>NUCLEOTIDE SEQUENCE</scope>
    <source>
        <strain evidence="9">Ka4C1</strain>
    </source>
</reference>
<keyword evidence="10" id="KW-1185">Reference proteome</keyword>
<evidence type="ECO:0000256" key="3">
    <source>
        <dbReference type="ARBA" id="ARBA00022833"/>
    </source>
</evidence>
<gene>
    <name evidence="9" type="ORF">BXYJ_LOCUS4158</name>
</gene>
<feature type="compositionally biased region" description="Polar residues" evidence="6">
    <location>
        <begin position="67"/>
        <end position="76"/>
    </location>
</feature>
<dbReference type="EMBL" id="CAJFCV020000002">
    <property type="protein sequence ID" value="CAG9097708.1"/>
    <property type="molecule type" value="Genomic_DNA"/>
</dbReference>
<evidence type="ECO:0000313" key="9">
    <source>
        <dbReference type="EMBL" id="CAD5215695.1"/>
    </source>
</evidence>
<dbReference type="AlphaFoldDB" id="A0A7I8WR75"/>
<evidence type="ECO:0000256" key="1">
    <source>
        <dbReference type="ARBA" id="ARBA00022723"/>
    </source>
</evidence>
<dbReference type="InterPro" id="IPR001607">
    <property type="entry name" value="Znf_UBP"/>
</dbReference>
<feature type="region of interest" description="Disordered" evidence="6">
    <location>
        <begin position="27"/>
        <end position="76"/>
    </location>
</feature>
<dbReference type="Pfam" id="PF07576">
    <property type="entry name" value="BRAP2"/>
    <property type="match status" value="1"/>
</dbReference>
<accession>A0A7I8WR75</accession>
<keyword evidence="5" id="KW-0175">Coiled coil</keyword>
<dbReference type="GO" id="GO:0061630">
    <property type="term" value="F:ubiquitin protein ligase activity"/>
    <property type="evidence" value="ECO:0007669"/>
    <property type="project" value="TreeGrafter"/>
</dbReference>
<feature type="compositionally biased region" description="Low complexity" evidence="6">
    <location>
        <begin position="99"/>
        <end position="115"/>
    </location>
</feature>
<dbReference type="InterPro" id="IPR011422">
    <property type="entry name" value="BRAP2/ETP1_RRM"/>
</dbReference>
<dbReference type="Proteomes" id="UP000582659">
    <property type="component" value="Unassembled WGS sequence"/>
</dbReference>